<dbReference type="EMBL" id="JAHYIQ010000003">
    <property type="protein sequence ID" value="KAK1133866.1"/>
    <property type="molecule type" value="Genomic_DNA"/>
</dbReference>
<name>A0AA40KUV3_9HYME</name>
<keyword evidence="3" id="KW-1185">Reference proteome</keyword>
<evidence type="ECO:0000256" key="1">
    <source>
        <dbReference type="SAM" id="Phobius"/>
    </source>
</evidence>
<accession>A0AA40KUV3</accession>
<sequence length="107" mass="12117">MDDAGQSDSLRTSVGLAVGASGRWDFLWVASRFYVEQRTRGLRAAWKSQIVERGGKRLDLIDGTGEFPLEGFVEWLSLFVSAVFGVFRWYLGFCRLEIFFVGLEDVV</sequence>
<keyword evidence="1" id="KW-1133">Transmembrane helix</keyword>
<feature type="transmembrane region" description="Helical" evidence="1">
    <location>
        <begin position="72"/>
        <end position="91"/>
    </location>
</feature>
<evidence type="ECO:0000313" key="3">
    <source>
        <dbReference type="Proteomes" id="UP001177670"/>
    </source>
</evidence>
<dbReference type="Proteomes" id="UP001177670">
    <property type="component" value="Unassembled WGS sequence"/>
</dbReference>
<organism evidence="2 3">
    <name type="scientific">Melipona bicolor</name>
    <dbReference type="NCBI Taxonomy" id="60889"/>
    <lineage>
        <taxon>Eukaryota</taxon>
        <taxon>Metazoa</taxon>
        <taxon>Ecdysozoa</taxon>
        <taxon>Arthropoda</taxon>
        <taxon>Hexapoda</taxon>
        <taxon>Insecta</taxon>
        <taxon>Pterygota</taxon>
        <taxon>Neoptera</taxon>
        <taxon>Endopterygota</taxon>
        <taxon>Hymenoptera</taxon>
        <taxon>Apocrita</taxon>
        <taxon>Aculeata</taxon>
        <taxon>Apoidea</taxon>
        <taxon>Anthophila</taxon>
        <taxon>Apidae</taxon>
        <taxon>Melipona</taxon>
    </lineage>
</organism>
<comment type="caution">
    <text evidence="2">The sequence shown here is derived from an EMBL/GenBank/DDBJ whole genome shotgun (WGS) entry which is preliminary data.</text>
</comment>
<keyword evidence="1" id="KW-0812">Transmembrane</keyword>
<reference evidence="2" key="1">
    <citation type="submission" date="2021-10" db="EMBL/GenBank/DDBJ databases">
        <title>Melipona bicolor Genome sequencing and assembly.</title>
        <authorList>
            <person name="Araujo N.S."/>
            <person name="Arias M.C."/>
        </authorList>
    </citation>
    <scope>NUCLEOTIDE SEQUENCE</scope>
    <source>
        <strain evidence="2">USP_2M_L1-L4_2017</strain>
        <tissue evidence="2">Whole body</tissue>
    </source>
</reference>
<dbReference type="AlphaFoldDB" id="A0AA40KUV3"/>
<evidence type="ECO:0000313" key="2">
    <source>
        <dbReference type="EMBL" id="KAK1133866.1"/>
    </source>
</evidence>
<proteinExistence type="predicted"/>
<protein>
    <submittedName>
        <fullName evidence="2">Uncharacterized protein</fullName>
    </submittedName>
</protein>
<keyword evidence="1" id="KW-0472">Membrane</keyword>
<gene>
    <name evidence="2" type="ORF">K0M31_011652</name>
</gene>